<dbReference type="NCBIfam" id="TIGR02532">
    <property type="entry name" value="IV_pilin_GFxxxE"/>
    <property type="match status" value="1"/>
</dbReference>
<dbReference type="InterPro" id="IPR045584">
    <property type="entry name" value="Pilin-like"/>
</dbReference>
<organism evidence="2 3">
    <name type="scientific">Candidatus Yonathbacteria bacterium RIFCSPLOWO2_01_FULL_47_33b</name>
    <dbReference type="NCBI Taxonomy" id="1802727"/>
    <lineage>
        <taxon>Bacteria</taxon>
        <taxon>Candidatus Yonathiibacteriota</taxon>
    </lineage>
</organism>
<feature type="transmembrane region" description="Helical" evidence="1">
    <location>
        <begin position="12"/>
        <end position="33"/>
    </location>
</feature>
<keyword evidence="1" id="KW-0472">Membrane</keyword>
<proteinExistence type="predicted"/>
<keyword evidence="1" id="KW-0812">Transmembrane</keyword>
<evidence type="ECO:0000313" key="3">
    <source>
        <dbReference type="Proteomes" id="UP000177987"/>
    </source>
</evidence>
<dbReference type="InterPro" id="IPR012902">
    <property type="entry name" value="N_methyl_site"/>
</dbReference>
<evidence type="ECO:0008006" key="4">
    <source>
        <dbReference type="Google" id="ProtNLM"/>
    </source>
</evidence>
<name>A0A1G2SHX5_9BACT</name>
<dbReference type="Proteomes" id="UP000177987">
    <property type="component" value="Unassembled WGS sequence"/>
</dbReference>
<protein>
    <recommendedName>
        <fullName evidence="4">General secretion pathway GspH domain-containing protein</fullName>
    </recommendedName>
</protein>
<dbReference type="AlphaFoldDB" id="A0A1G2SHX5"/>
<accession>A0A1G2SHX5</accession>
<dbReference type="Pfam" id="PF07963">
    <property type="entry name" value="N_methyl"/>
    <property type="match status" value="1"/>
</dbReference>
<reference evidence="2 3" key="1">
    <citation type="journal article" date="2016" name="Nat. Commun.">
        <title>Thousands of microbial genomes shed light on interconnected biogeochemical processes in an aquifer system.</title>
        <authorList>
            <person name="Anantharaman K."/>
            <person name="Brown C.T."/>
            <person name="Hug L.A."/>
            <person name="Sharon I."/>
            <person name="Castelle C.J."/>
            <person name="Probst A.J."/>
            <person name="Thomas B.C."/>
            <person name="Singh A."/>
            <person name="Wilkins M.J."/>
            <person name="Karaoz U."/>
            <person name="Brodie E.L."/>
            <person name="Williams K.H."/>
            <person name="Hubbard S.S."/>
            <person name="Banfield J.F."/>
        </authorList>
    </citation>
    <scope>NUCLEOTIDE SEQUENCE [LARGE SCALE GENOMIC DNA]</scope>
</reference>
<evidence type="ECO:0000313" key="2">
    <source>
        <dbReference type="EMBL" id="OHA84332.1"/>
    </source>
</evidence>
<dbReference type="SUPFAM" id="SSF54523">
    <property type="entry name" value="Pili subunits"/>
    <property type="match status" value="1"/>
</dbReference>
<gene>
    <name evidence="2" type="ORF">A2937_01170</name>
</gene>
<sequence>MRHASFQKGFTILELLMVISIIAVLAAIIMLSFTSFRNSSALQTTSENTISILNKARSNTIGSKDGYQYGVHFGTNDATLFRGATFVVGDSSNEIYALDVAVQVSATSFTGGGSEVLFQKFTGKTDQYGTITLQVSSDPTKTVTISIEETGVVGFQ</sequence>
<evidence type="ECO:0000256" key="1">
    <source>
        <dbReference type="SAM" id="Phobius"/>
    </source>
</evidence>
<dbReference type="EMBL" id="MHUW01000001">
    <property type="protein sequence ID" value="OHA84332.1"/>
    <property type="molecule type" value="Genomic_DNA"/>
</dbReference>
<comment type="caution">
    <text evidence="2">The sequence shown here is derived from an EMBL/GenBank/DDBJ whole genome shotgun (WGS) entry which is preliminary data.</text>
</comment>
<dbReference type="Gene3D" id="3.30.700.10">
    <property type="entry name" value="Glycoprotein, Type 4 Pilin"/>
    <property type="match status" value="1"/>
</dbReference>
<dbReference type="STRING" id="1802727.A2937_01170"/>
<keyword evidence="1" id="KW-1133">Transmembrane helix</keyword>